<evidence type="ECO:0000256" key="5">
    <source>
        <dbReference type="SAM" id="Phobius"/>
    </source>
</evidence>
<feature type="transmembrane region" description="Helical" evidence="5">
    <location>
        <begin position="50"/>
        <end position="67"/>
    </location>
</feature>
<evidence type="ECO:0000256" key="1">
    <source>
        <dbReference type="ARBA" id="ARBA00004370"/>
    </source>
</evidence>
<protein>
    <submittedName>
        <fullName evidence="7">DUF4149 domain-containing protein</fullName>
    </submittedName>
</protein>
<evidence type="ECO:0000256" key="2">
    <source>
        <dbReference type="ARBA" id="ARBA00022692"/>
    </source>
</evidence>
<gene>
    <name evidence="7" type="ORF">KJB30_06465</name>
</gene>
<dbReference type="RefSeq" id="WP_214297151.1">
    <property type="nucleotide sequence ID" value="NZ_JAHDYS010000005.1"/>
</dbReference>
<keyword evidence="2 5" id="KW-0812">Transmembrane</keyword>
<comment type="subcellular location">
    <subcellularLocation>
        <location evidence="1">Membrane</location>
    </subcellularLocation>
</comment>
<keyword evidence="4 5" id="KW-0472">Membrane</keyword>
<accession>A0ABS5U6X6</accession>
<dbReference type="Proteomes" id="UP000784128">
    <property type="component" value="Unassembled WGS sequence"/>
</dbReference>
<evidence type="ECO:0000256" key="3">
    <source>
        <dbReference type="ARBA" id="ARBA00022989"/>
    </source>
</evidence>
<evidence type="ECO:0000259" key="6">
    <source>
        <dbReference type="Pfam" id="PF13664"/>
    </source>
</evidence>
<feature type="transmembrane region" description="Helical" evidence="5">
    <location>
        <begin position="74"/>
        <end position="94"/>
    </location>
</feature>
<proteinExistence type="predicted"/>
<evidence type="ECO:0000256" key="4">
    <source>
        <dbReference type="ARBA" id="ARBA00023136"/>
    </source>
</evidence>
<name>A0ABS5U6X6_9BACT</name>
<feature type="domain" description="TMEM205-like" evidence="6">
    <location>
        <begin position="10"/>
        <end position="104"/>
    </location>
</feature>
<keyword evidence="8" id="KW-1185">Reference proteome</keyword>
<dbReference type="InterPro" id="IPR025423">
    <property type="entry name" value="TMEM205-like"/>
</dbReference>
<sequence>MQIAATVYRLAVACWLGGVALFTTTLTPTLFKSYSRDIAGGIVGVLFPGYFRWGMACGAVALVTLAISRGRHSIASAIIISAMLLITAAQAFIIEPRAVEIKKEIPSFETTSKDHPARVQFRKLHAVSAVANLVVLGGGITLVILF</sequence>
<evidence type="ECO:0000313" key="8">
    <source>
        <dbReference type="Proteomes" id="UP000784128"/>
    </source>
</evidence>
<keyword evidence="3 5" id="KW-1133">Transmembrane helix</keyword>
<evidence type="ECO:0000313" key="7">
    <source>
        <dbReference type="EMBL" id="MBT1071417.1"/>
    </source>
</evidence>
<dbReference type="EMBL" id="JAHDYS010000005">
    <property type="protein sequence ID" value="MBT1071417.1"/>
    <property type="molecule type" value="Genomic_DNA"/>
</dbReference>
<dbReference type="Pfam" id="PF13664">
    <property type="entry name" value="DUF4149"/>
    <property type="match status" value="1"/>
</dbReference>
<organism evidence="7 8">
    <name type="scientific">Pelotalea chapellei</name>
    <dbReference type="NCBI Taxonomy" id="44671"/>
    <lineage>
        <taxon>Bacteria</taxon>
        <taxon>Pseudomonadati</taxon>
        <taxon>Thermodesulfobacteriota</taxon>
        <taxon>Desulfuromonadia</taxon>
        <taxon>Geobacterales</taxon>
        <taxon>Geobacteraceae</taxon>
        <taxon>Pelotalea</taxon>
    </lineage>
</organism>
<comment type="caution">
    <text evidence="7">The sequence shown here is derived from an EMBL/GenBank/DDBJ whole genome shotgun (WGS) entry which is preliminary data.</text>
</comment>
<reference evidence="7 8" key="1">
    <citation type="submission" date="2021-05" db="EMBL/GenBank/DDBJ databases">
        <title>The draft genome of Geobacter chapellei DSM 13688.</title>
        <authorList>
            <person name="Xu Z."/>
            <person name="Masuda Y."/>
            <person name="Itoh H."/>
            <person name="Senoo K."/>
        </authorList>
    </citation>
    <scope>NUCLEOTIDE SEQUENCE [LARGE SCALE GENOMIC DNA]</scope>
    <source>
        <strain evidence="7 8">DSM 13688</strain>
    </source>
</reference>
<feature type="transmembrane region" description="Helical" evidence="5">
    <location>
        <begin position="7"/>
        <end position="30"/>
    </location>
</feature>
<feature type="transmembrane region" description="Helical" evidence="5">
    <location>
        <begin position="124"/>
        <end position="145"/>
    </location>
</feature>